<sequence length="149" mass="16528">MHDNEIRIDDFPGRALDKIRYGDTDRQGHVNNAVFASFLETGRVELLHLGQHPVADDGCSFVIAHLGVDFLAEIIWPGEVVIGTRVTKVGSSSIRLTQALFQRDTCNATAETVIVHVDQETKRSRHLSSEAVDYLTGLMGSLDRRSPTR</sequence>
<dbReference type="Gene3D" id="3.10.129.10">
    <property type="entry name" value="Hotdog Thioesterase"/>
    <property type="match status" value="1"/>
</dbReference>
<dbReference type="SUPFAM" id="SSF54637">
    <property type="entry name" value="Thioesterase/thiol ester dehydrase-isomerase"/>
    <property type="match status" value="1"/>
</dbReference>
<dbReference type="AlphaFoldDB" id="A0A9X3C5I6"/>
<comment type="similarity">
    <text evidence="1">Belongs to the 4-hydroxybenzoyl-CoA thioesterase family.</text>
</comment>
<evidence type="ECO:0000256" key="2">
    <source>
        <dbReference type="ARBA" id="ARBA00022801"/>
    </source>
</evidence>
<comment type="caution">
    <text evidence="3">The sequence shown here is derived from an EMBL/GenBank/DDBJ whole genome shotgun (WGS) entry which is preliminary data.</text>
</comment>
<reference evidence="3" key="2">
    <citation type="journal article" date="2022" name="BMC Genomics">
        <title>Comparative genome analysis of mycobacteria focusing on tRNA and non-coding RNA.</title>
        <authorList>
            <person name="Behra P.R.K."/>
            <person name="Pettersson B.M.F."/>
            <person name="Ramesh M."/>
            <person name="Das S."/>
            <person name="Dasgupta S."/>
            <person name="Kirsebom L.A."/>
        </authorList>
    </citation>
    <scope>NUCLEOTIDE SEQUENCE</scope>
    <source>
        <strain evidence="3">DSM 44838</strain>
    </source>
</reference>
<keyword evidence="4" id="KW-1185">Reference proteome</keyword>
<dbReference type="Pfam" id="PF13279">
    <property type="entry name" value="4HBT_2"/>
    <property type="match status" value="1"/>
</dbReference>
<dbReference type="PANTHER" id="PTHR31793">
    <property type="entry name" value="4-HYDROXYBENZOYL-COA THIOESTERASE FAMILY MEMBER"/>
    <property type="match status" value="1"/>
</dbReference>
<organism evidence="3 4">
    <name type="scientific">Mycobacterium yunnanensis</name>
    <dbReference type="NCBI Taxonomy" id="368477"/>
    <lineage>
        <taxon>Bacteria</taxon>
        <taxon>Bacillati</taxon>
        <taxon>Actinomycetota</taxon>
        <taxon>Actinomycetes</taxon>
        <taxon>Mycobacteriales</taxon>
        <taxon>Mycobacteriaceae</taxon>
        <taxon>Mycobacterium</taxon>
    </lineage>
</organism>
<dbReference type="InterPro" id="IPR029069">
    <property type="entry name" value="HotDog_dom_sf"/>
</dbReference>
<proteinExistence type="inferred from homology"/>
<gene>
    <name evidence="3" type="ORF">H7K45_28740</name>
</gene>
<keyword evidence="2" id="KW-0378">Hydrolase</keyword>
<evidence type="ECO:0000256" key="1">
    <source>
        <dbReference type="ARBA" id="ARBA00005953"/>
    </source>
</evidence>
<dbReference type="GO" id="GO:0047617">
    <property type="term" value="F:fatty acyl-CoA hydrolase activity"/>
    <property type="evidence" value="ECO:0007669"/>
    <property type="project" value="TreeGrafter"/>
</dbReference>
<dbReference type="Proteomes" id="UP001141629">
    <property type="component" value="Unassembled WGS sequence"/>
</dbReference>
<evidence type="ECO:0000313" key="4">
    <source>
        <dbReference type="Proteomes" id="UP001141629"/>
    </source>
</evidence>
<dbReference type="RefSeq" id="WP_263999605.1">
    <property type="nucleotide sequence ID" value="NZ_JACKVK010000015.1"/>
</dbReference>
<accession>A0A9X3C5I6</accession>
<dbReference type="EMBL" id="JACKVK010000015">
    <property type="protein sequence ID" value="MCV7424537.1"/>
    <property type="molecule type" value="Genomic_DNA"/>
</dbReference>
<reference evidence="3" key="1">
    <citation type="submission" date="2020-07" db="EMBL/GenBank/DDBJ databases">
        <authorList>
            <person name="Pettersson B.M.F."/>
            <person name="Behra P.R.K."/>
            <person name="Ramesh M."/>
            <person name="Das S."/>
            <person name="Dasgupta S."/>
            <person name="Kirsebom L.A."/>
        </authorList>
    </citation>
    <scope>NUCLEOTIDE SEQUENCE</scope>
    <source>
        <strain evidence="3">DSM 44838</strain>
    </source>
</reference>
<evidence type="ECO:0000313" key="3">
    <source>
        <dbReference type="EMBL" id="MCV7424537.1"/>
    </source>
</evidence>
<dbReference type="InterPro" id="IPR050563">
    <property type="entry name" value="4-hydroxybenzoyl-CoA_TE"/>
</dbReference>
<protein>
    <submittedName>
        <fullName evidence="3">Acyl-CoA thioesterase</fullName>
    </submittedName>
</protein>
<name>A0A9X3C5I6_9MYCO</name>
<dbReference type="CDD" id="cd00586">
    <property type="entry name" value="4HBT"/>
    <property type="match status" value="1"/>
</dbReference>
<dbReference type="PANTHER" id="PTHR31793:SF27">
    <property type="entry name" value="NOVEL THIOESTERASE SUPERFAMILY DOMAIN AND SAPOSIN A-TYPE DOMAIN CONTAINING PROTEIN (0610012H03RIK)"/>
    <property type="match status" value="1"/>
</dbReference>